<dbReference type="InterPro" id="IPR037652">
    <property type="entry name" value="Mim2"/>
</dbReference>
<feature type="region of interest" description="Disordered" evidence="1">
    <location>
        <begin position="28"/>
        <end position="53"/>
    </location>
</feature>
<dbReference type="EMBL" id="JAJTJA010000009">
    <property type="protein sequence ID" value="KAH8694016.1"/>
    <property type="molecule type" value="Genomic_DNA"/>
</dbReference>
<dbReference type="RefSeq" id="XP_046069686.1">
    <property type="nucleotide sequence ID" value="XM_046216764.1"/>
</dbReference>
<dbReference type="Proteomes" id="UP001201262">
    <property type="component" value="Unassembled WGS sequence"/>
</dbReference>
<name>A0AAD4PYF3_9EURO</name>
<dbReference type="GO" id="GO:0070096">
    <property type="term" value="P:mitochondrial outer membrane translocase complex assembly"/>
    <property type="evidence" value="ECO:0007669"/>
    <property type="project" value="InterPro"/>
</dbReference>
<proteinExistence type="predicted"/>
<protein>
    <submittedName>
        <fullName evidence="2">Uncharacterized protein</fullName>
    </submittedName>
</protein>
<dbReference type="AlphaFoldDB" id="A0AAD4PYF3"/>
<evidence type="ECO:0000313" key="2">
    <source>
        <dbReference type="EMBL" id="KAH8694016.1"/>
    </source>
</evidence>
<dbReference type="GO" id="GO:0045040">
    <property type="term" value="P:protein insertion into mitochondrial outer membrane"/>
    <property type="evidence" value="ECO:0007669"/>
    <property type="project" value="InterPro"/>
</dbReference>
<comment type="caution">
    <text evidence="2">The sequence shown here is derived from an EMBL/GenBank/DDBJ whole genome shotgun (WGS) entry which is preliminary data.</text>
</comment>
<gene>
    <name evidence="2" type="ORF">BGW36DRAFT_384154</name>
</gene>
<dbReference type="GeneID" id="70247051"/>
<evidence type="ECO:0000313" key="3">
    <source>
        <dbReference type="Proteomes" id="UP001201262"/>
    </source>
</evidence>
<evidence type="ECO:0000256" key="1">
    <source>
        <dbReference type="SAM" id="MobiDB-lite"/>
    </source>
</evidence>
<dbReference type="PANTHER" id="PTHR28230">
    <property type="entry name" value="CHROMOSOME 1, WHOLE GENOME SHOTGUN SEQUENCE"/>
    <property type="match status" value="1"/>
</dbReference>
<dbReference type="Pfam" id="PF19117">
    <property type="entry name" value="Mim2"/>
    <property type="match status" value="1"/>
</dbReference>
<keyword evidence="3" id="KW-1185">Reference proteome</keyword>
<dbReference type="GO" id="GO:0005741">
    <property type="term" value="C:mitochondrial outer membrane"/>
    <property type="evidence" value="ECO:0007669"/>
    <property type="project" value="TreeGrafter"/>
</dbReference>
<sequence>MSTPSHTDASPSSSTYMFSSHLHSYQTTSDDDIASLPSETSTESDFLSDSDYSDAEEQWRESLQQLELLLTMVLVPFIGKYAGRRCAYWGWTKFMEWKYPVEFVTTNKAAFRAAGILGAATL</sequence>
<accession>A0AAD4PYF3</accession>
<dbReference type="PANTHER" id="PTHR28230:SF1">
    <property type="entry name" value="MITOCHONDRIAL IMPORT PROTEIN 2"/>
    <property type="match status" value="1"/>
</dbReference>
<reference evidence="2" key="1">
    <citation type="submission" date="2021-12" db="EMBL/GenBank/DDBJ databases">
        <title>Convergent genome expansion in fungi linked to evolution of root-endophyte symbiosis.</title>
        <authorList>
            <consortium name="DOE Joint Genome Institute"/>
            <person name="Ke Y.-H."/>
            <person name="Bonito G."/>
            <person name="Liao H.-L."/>
            <person name="Looney B."/>
            <person name="Rojas-Flechas A."/>
            <person name="Nash J."/>
            <person name="Hameed K."/>
            <person name="Schadt C."/>
            <person name="Martin F."/>
            <person name="Crous P.W."/>
            <person name="Miettinen O."/>
            <person name="Magnuson J.K."/>
            <person name="Labbe J."/>
            <person name="Jacobson D."/>
            <person name="Doktycz M.J."/>
            <person name="Veneault-Fourrey C."/>
            <person name="Kuo A."/>
            <person name="Mondo S."/>
            <person name="Calhoun S."/>
            <person name="Riley R."/>
            <person name="Ohm R."/>
            <person name="LaButti K."/>
            <person name="Andreopoulos B."/>
            <person name="Pangilinan J."/>
            <person name="Nolan M."/>
            <person name="Tritt A."/>
            <person name="Clum A."/>
            <person name="Lipzen A."/>
            <person name="Daum C."/>
            <person name="Barry K."/>
            <person name="Grigoriev I.V."/>
            <person name="Vilgalys R."/>
        </authorList>
    </citation>
    <scope>NUCLEOTIDE SEQUENCE</scope>
    <source>
        <strain evidence="2">PMI_201</strain>
    </source>
</reference>
<organism evidence="2 3">
    <name type="scientific">Talaromyces proteolyticus</name>
    <dbReference type="NCBI Taxonomy" id="1131652"/>
    <lineage>
        <taxon>Eukaryota</taxon>
        <taxon>Fungi</taxon>
        <taxon>Dikarya</taxon>
        <taxon>Ascomycota</taxon>
        <taxon>Pezizomycotina</taxon>
        <taxon>Eurotiomycetes</taxon>
        <taxon>Eurotiomycetidae</taxon>
        <taxon>Eurotiales</taxon>
        <taxon>Trichocomaceae</taxon>
        <taxon>Talaromyces</taxon>
        <taxon>Talaromyces sect. Bacilispori</taxon>
    </lineage>
</organism>